<dbReference type="InterPro" id="IPR013083">
    <property type="entry name" value="Znf_RING/FYVE/PHD"/>
</dbReference>
<gene>
    <name evidence="10" type="ORF">PVAP13_3NG049800</name>
</gene>
<dbReference type="SUPFAM" id="SSF57850">
    <property type="entry name" value="RING/U-box"/>
    <property type="match status" value="1"/>
</dbReference>
<comment type="caution">
    <text evidence="10">The sequence shown here is derived from an EMBL/GenBank/DDBJ whole genome shotgun (WGS) entry which is preliminary data.</text>
</comment>
<dbReference type="Gene3D" id="3.30.40.10">
    <property type="entry name" value="Zinc/RING finger domain, C3HC4 (zinc finger)"/>
    <property type="match status" value="1"/>
</dbReference>
<feature type="transmembrane region" description="Helical" evidence="8">
    <location>
        <begin position="38"/>
        <end position="71"/>
    </location>
</feature>
<comment type="similarity">
    <text evidence="6">Belongs to the RING-type zinc finger family. ATL subfamily.</text>
</comment>
<dbReference type="CDD" id="cd16461">
    <property type="entry name" value="RING-H2_EL5-like"/>
    <property type="match status" value="1"/>
</dbReference>
<proteinExistence type="inferred from homology"/>
<dbReference type="InterPro" id="IPR053238">
    <property type="entry name" value="RING-H2_zinc_finger"/>
</dbReference>
<evidence type="ECO:0000256" key="1">
    <source>
        <dbReference type="ARBA" id="ARBA00000900"/>
    </source>
</evidence>
<dbReference type="GO" id="GO:0061630">
    <property type="term" value="F:ubiquitin protein ligase activity"/>
    <property type="evidence" value="ECO:0007669"/>
    <property type="project" value="UniProtKB-EC"/>
</dbReference>
<sequence length="187" mass="19829">MFFSGFSYQHQQQPGSSPGHAAAPYGGDDHNLTVLLTFGIFFSFILLYLVAGVIWASVATACAVALAFCYLKARRRAALRRGAALRAAATQSRGDVAAVVAVSAIPAFAYKREGAAGGGDATGWAQCVICLGLVQVGEVVRRLPACKHLFHVECIDMWLRSHSTCPICRAAVVPTDGQPEPEPEPPV</sequence>
<dbReference type="PANTHER" id="PTHR14155:SF497">
    <property type="entry name" value="RING-TYPE DOMAIN-CONTAINING PROTEIN"/>
    <property type="match status" value="1"/>
</dbReference>
<dbReference type="Pfam" id="PF13639">
    <property type="entry name" value="zf-RING_2"/>
    <property type="match status" value="1"/>
</dbReference>
<dbReference type="PANTHER" id="PTHR14155">
    <property type="entry name" value="RING FINGER DOMAIN-CONTAINING"/>
    <property type="match status" value="1"/>
</dbReference>
<evidence type="ECO:0000259" key="9">
    <source>
        <dbReference type="PROSITE" id="PS50089"/>
    </source>
</evidence>
<keyword evidence="5" id="KW-0862">Zinc</keyword>
<keyword evidence="11" id="KW-1185">Reference proteome</keyword>
<evidence type="ECO:0000313" key="10">
    <source>
        <dbReference type="EMBL" id="KAG2615593.1"/>
    </source>
</evidence>
<keyword evidence="4 7" id="KW-0863">Zinc-finger</keyword>
<keyword evidence="3" id="KW-0479">Metal-binding</keyword>
<dbReference type="AlphaFoldDB" id="A0A8T0U3C4"/>
<name>A0A8T0U3C4_PANVG</name>
<dbReference type="GO" id="GO:0008270">
    <property type="term" value="F:zinc ion binding"/>
    <property type="evidence" value="ECO:0007669"/>
    <property type="project" value="UniProtKB-KW"/>
</dbReference>
<dbReference type="Proteomes" id="UP000823388">
    <property type="component" value="Chromosome 3N"/>
</dbReference>
<accession>A0A8T0U3C4</accession>
<evidence type="ECO:0000256" key="5">
    <source>
        <dbReference type="ARBA" id="ARBA00022833"/>
    </source>
</evidence>
<evidence type="ECO:0000313" key="11">
    <source>
        <dbReference type="Proteomes" id="UP000823388"/>
    </source>
</evidence>
<dbReference type="EC" id="2.3.2.27" evidence="2"/>
<feature type="domain" description="RING-type" evidence="9">
    <location>
        <begin position="127"/>
        <end position="169"/>
    </location>
</feature>
<keyword evidence="8" id="KW-1133">Transmembrane helix</keyword>
<reference evidence="10" key="1">
    <citation type="submission" date="2020-05" db="EMBL/GenBank/DDBJ databases">
        <title>WGS assembly of Panicum virgatum.</title>
        <authorList>
            <person name="Lovell J.T."/>
            <person name="Jenkins J."/>
            <person name="Shu S."/>
            <person name="Juenger T.E."/>
            <person name="Schmutz J."/>
        </authorList>
    </citation>
    <scope>NUCLEOTIDE SEQUENCE</scope>
    <source>
        <strain evidence="10">AP13</strain>
    </source>
</reference>
<keyword evidence="8" id="KW-0472">Membrane</keyword>
<evidence type="ECO:0000256" key="3">
    <source>
        <dbReference type="ARBA" id="ARBA00022723"/>
    </source>
</evidence>
<dbReference type="InterPro" id="IPR001841">
    <property type="entry name" value="Znf_RING"/>
</dbReference>
<keyword evidence="8" id="KW-0812">Transmembrane</keyword>
<protein>
    <recommendedName>
        <fullName evidence="2">RING-type E3 ubiquitin transferase</fullName>
        <ecNumber evidence="2">2.3.2.27</ecNumber>
    </recommendedName>
</protein>
<dbReference type="SMART" id="SM00184">
    <property type="entry name" value="RING"/>
    <property type="match status" value="1"/>
</dbReference>
<evidence type="ECO:0000256" key="6">
    <source>
        <dbReference type="ARBA" id="ARBA00024209"/>
    </source>
</evidence>
<evidence type="ECO:0000256" key="7">
    <source>
        <dbReference type="PROSITE-ProRule" id="PRU00175"/>
    </source>
</evidence>
<organism evidence="10 11">
    <name type="scientific">Panicum virgatum</name>
    <name type="common">Blackwell switchgrass</name>
    <dbReference type="NCBI Taxonomy" id="38727"/>
    <lineage>
        <taxon>Eukaryota</taxon>
        <taxon>Viridiplantae</taxon>
        <taxon>Streptophyta</taxon>
        <taxon>Embryophyta</taxon>
        <taxon>Tracheophyta</taxon>
        <taxon>Spermatophyta</taxon>
        <taxon>Magnoliopsida</taxon>
        <taxon>Liliopsida</taxon>
        <taxon>Poales</taxon>
        <taxon>Poaceae</taxon>
        <taxon>PACMAD clade</taxon>
        <taxon>Panicoideae</taxon>
        <taxon>Panicodae</taxon>
        <taxon>Paniceae</taxon>
        <taxon>Panicinae</taxon>
        <taxon>Panicum</taxon>
        <taxon>Panicum sect. Hiantes</taxon>
    </lineage>
</organism>
<comment type="catalytic activity">
    <reaction evidence="1">
        <text>S-ubiquitinyl-[E2 ubiquitin-conjugating enzyme]-L-cysteine + [acceptor protein]-L-lysine = [E2 ubiquitin-conjugating enzyme]-L-cysteine + N(6)-ubiquitinyl-[acceptor protein]-L-lysine.</text>
        <dbReference type="EC" id="2.3.2.27"/>
    </reaction>
</comment>
<evidence type="ECO:0000256" key="4">
    <source>
        <dbReference type="ARBA" id="ARBA00022771"/>
    </source>
</evidence>
<evidence type="ECO:0000256" key="2">
    <source>
        <dbReference type="ARBA" id="ARBA00012483"/>
    </source>
</evidence>
<dbReference type="FunFam" id="3.30.40.10:FF:000984">
    <property type="entry name" value="Putative RING zinc finger domain superfamily protein"/>
    <property type="match status" value="1"/>
</dbReference>
<dbReference type="OrthoDB" id="8062037at2759"/>
<dbReference type="PROSITE" id="PS50089">
    <property type="entry name" value="ZF_RING_2"/>
    <property type="match status" value="1"/>
</dbReference>
<dbReference type="EMBL" id="CM029042">
    <property type="protein sequence ID" value="KAG2615593.1"/>
    <property type="molecule type" value="Genomic_DNA"/>
</dbReference>
<evidence type="ECO:0000256" key="8">
    <source>
        <dbReference type="SAM" id="Phobius"/>
    </source>
</evidence>